<evidence type="ECO:0000256" key="7">
    <source>
        <dbReference type="ARBA" id="ARBA00022722"/>
    </source>
</evidence>
<dbReference type="Pfam" id="PF19259">
    <property type="entry name" value="Ty3_capsid"/>
    <property type="match status" value="1"/>
</dbReference>
<feature type="domain" description="Integrase catalytic" evidence="25">
    <location>
        <begin position="1633"/>
        <end position="1792"/>
    </location>
</feature>
<dbReference type="Pfam" id="PF13650">
    <property type="entry name" value="Asp_protease_2"/>
    <property type="match status" value="1"/>
</dbReference>
<dbReference type="InterPro" id="IPR043502">
    <property type="entry name" value="DNA/RNA_pol_sf"/>
</dbReference>
<dbReference type="GO" id="GO:0004519">
    <property type="term" value="F:endonuclease activity"/>
    <property type="evidence" value="ECO:0007669"/>
    <property type="project" value="UniProtKB-KW"/>
</dbReference>
<dbReference type="InterPro" id="IPR021109">
    <property type="entry name" value="Peptidase_aspartic_dom_sf"/>
</dbReference>
<keyword evidence="14" id="KW-0229">DNA integration</keyword>
<keyword evidence="9" id="KW-0064">Aspartyl protease</keyword>
<dbReference type="GO" id="GO:0003964">
    <property type="term" value="F:RNA-directed DNA polymerase activity"/>
    <property type="evidence" value="ECO:0007669"/>
    <property type="project" value="UniProtKB-KW"/>
</dbReference>
<feature type="compositionally biased region" description="Low complexity" evidence="21">
    <location>
        <begin position="1"/>
        <end position="18"/>
    </location>
</feature>
<dbReference type="InterPro" id="IPR056924">
    <property type="entry name" value="SH3_Tf2-1"/>
</dbReference>
<dbReference type="PANTHER" id="PTHR37984">
    <property type="entry name" value="PROTEIN CBG26694"/>
    <property type="match status" value="1"/>
</dbReference>
<feature type="domain" description="CCHC-type" evidence="23">
    <location>
        <begin position="342"/>
        <end position="357"/>
    </location>
</feature>
<dbReference type="SUPFAM" id="SSF54160">
    <property type="entry name" value="Chromo domain-like"/>
    <property type="match status" value="1"/>
</dbReference>
<protein>
    <recommendedName>
        <fullName evidence="3">RNA-directed DNA polymerase</fullName>
        <ecNumber evidence="3">2.7.7.49</ecNumber>
    </recommendedName>
</protein>
<dbReference type="SMART" id="SM00298">
    <property type="entry name" value="CHROMO"/>
    <property type="match status" value="1"/>
</dbReference>
<evidence type="ECO:0000256" key="14">
    <source>
        <dbReference type="ARBA" id="ARBA00022908"/>
    </source>
</evidence>
<dbReference type="GO" id="GO:0004190">
    <property type="term" value="F:aspartic-type endopeptidase activity"/>
    <property type="evidence" value="ECO:0007669"/>
    <property type="project" value="UniProtKB-KW"/>
</dbReference>
<dbReference type="GO" id="GO:0006310">
    <property type="term" value="P:DNA recombination"/>
    <property type="evidence" value="ECO:0007669"/>
    <property type="project" value="UniProtKB-KW"/>
</dbReference>
<dbReference type="PROSITE" id="PS50994">
    <property type="entry name" value="INTEGRASE"/>
    <property type="match status" value="1"/>
</dbReference>
<keyword evidence="10" id="KW-0255">Endonuclease</keyword>
<keyword evidence="15" id="KW-0695">RNA-directed DNA polymerase</keyword>
<evidence type="ECO:0000256" key="19">
    <source>
        <dbReference type="ARBA" id="ARBA00023242"/>
    </source>
</evidence>
<dbReference type="Gene3D" id="3.30.70.270">
    <property type="match status" value="2"/>
</dbReference>
<feature type="region of interest" description="Disordered" evidence="21">
    <location>
        <begin position="615"/>
        <end position="634"/>
    </location>
</feature>
<dbReference type="SMART" id="SM00343">
    <property type="entry name" value="ZnF_C2HC"/>
    <property type="match status" value="1"/>
</dbReference>
<comment type="subunit">
    <text evidence="2">Component of the NuA4 histone acetyltransferase complex.</text>
</comment>
<evidence type="ECO:0000259" key="22">
    <source>
        <dbReference type="PROSITE" id="PS50013"/>
    </source>
</evidence>
<evidence type="ECO:0000256" key="8">
    <source>
        <dbReference type="ARBA" id="ARBA00022723"/>
    </source>
</evidence>
<dbReference type="InterPro" id="IPR000477">
    <property type="entry name" value="RT_dom"/>
</dbReference>
<dbReference type="InterPro" id="IPR016197">
    <property type="entry name" value="Chromo-like_dom_sf"/>
</dbReference>
<reference evidence="26" key="1">
    <citation type="journal article" date="2003" name="Mycol. Res.">
        <title>Partial retrotransposon-like DNA sequence in the genomic clone of Aspergillus flavus, pAF28.</title>
        <authorList>
            <person name="Okubara P.A."/>
            <person name="Tibbot B.K."/>
            <person name="Tarun A.S."/>
            <person name="McAlpin C.E."/>
            <person name="Hua S.S."/>
        </authorList>
    </citation>
    <scope>NUCLEOTIDE SEQUENCE</scope>
    <source>
        <strain evidence="26">NRRL 6541</strain>
    </source>
</reference>
<dbReference type="Gene3D" id="3.10.10.10">
    <property type="entry name" value="HIV Type 1 Reverse Transcriptase, subunit A, domain 1"/>
    <property type="match status" value="1"/>
</dbReference>
<keyword evidence="19" id="KW-0539">Nucleus</keyword>
<evidence type="ECO:0000256" key="12">
    <source>
        <dbReference type="ARBA" id="ARBA00022842"/>
    </source>
</evidence>
<dbReference type="Pfam" id="PF00098">
    <property type="entry name" value="zf-CCHC"/>
    <property type="match status" value="1"/>
</dbReference>
<dbReference type="CDD" id="cd09274">
    <property type="entry name" value="RNase_HI_RT_Ty3"/>
    <property type="match status" value="1"/>
</dbReference>
<dbReference type="CDD" id="cd01647">
    <property type="entry name" value="RT_LTR"/>
    <property type="match status" value="1"/>
</dbReference>
<keyword evidence="11" id="KW-0378">Hydrolase</keyword>
<dbReference type="InterPro" id="IPR050951">
    <property type="entry name" value="Retrovirus_Pol_polyprotein"/>
</dbReference>
<dbReference type="Gene3D" id="2.40.50.40">
    <property type="match status" value="1"/>
</dbReference>
<keyword evidence="8" id="KW-0479">Metal-binding</keyword>
<dbReference type="PROSITE" id="PS50013">
    <property type="entry name" value="CHROMO_2"/>
    <property type="match status" value="1"/>
</dbReference>
<dbReference type="Gene3D" id="4.10.60.10">
    <property type="entry name" value="Zinc finger, CCHC-type"/>
    <property type="match status" value="1"/>
</dbReference>
<evidence type="ECO:0000256" key="18">
    <source>
        <dbReference type="ARBA" id="ARBA00023172"/>
    </source>
</evidence>
<dbReference type="InterPro" id="IPR045358">
    <property type="entry name" value="Ty3_capsid"/>
</dbReference>
<feature type="region of interest" description="Disordered" evidence="21">
    <location>
        <begin position="1"/>
        <end position="31"/>
    </location>
</feature>
<feature type="domain" description="Reverse transcriptase" evidence="24">
    <location>
        <begin position="1085"/>
        <end position="1264"/>
    </location>
</feature>
<dbReference type="InterPro" id="IPR001584">
    <property type="entry name" value="Integrase_cat-core"/>
</dbReference>
<dbReference type="GO" id="GO:0006508">
    <property type="term" value="P:proteolysis"/>
    <property type="evidence" value="ECO:0007669"/>
    <property type="project" value="UniProtKB-KW"/>
</dbReference>
<dbReference type="PANTHER" id="PTHR37984:SF5">
    <property type="entry name" value="PROTEIN NYNRIN-LIKE"/>
    <property type="match status" value="1"/>
</dbReference>
<dbReference type="InterPro" id="IPR023780">
    <property type="entry name" value="Chromo_domain"/>
</dbReference>
<name>Q6RYC6_ASPFL</name>
<feature type="compositionally biased region" description="Polar residues" evidence="21">
    <location>
        <begin position="994"/>
        <end position="1005"/>
    </location>
</feature>
<dbReference type="PROSITE" id="PS00598">
    <property type="entry name" value="CHROMO_1"/>
    <property type="match status" value="1"/>
</dbReference>
<dbReference type="Pfam" id="PF00078">
    <property type="entry name" value="RVT_1"/>
    <property type="match status" value="1"/>
</dbReference>
<dbReference type="SUPFAM" id="SSF56672">
    <property type="entry name" value="DNA/RNA polymerases"/>
    <property type="match status" value="1"/>
</dbReference>
<reference evidence="26" key="3">
    <citation type="journal article" date="2007" name="Mycopathologia">
        <title>Characterization of AFLAV, a Tf1/Sushi retrotransposon from Aspergillus flavus.</title>
        <authorList>
            <person name="Hua S.S."/>
            <person name="Tarun A.S."/>
            <person name="Pandey S.N."/>
            <person name="Chang L."/>
            <person name="Chang P.K."/>
        </authorList>
    </citation>
    <scope>NUCLEOTIDE SEQUENCE</scope>
    <source>
        <strain evidence="26">NRRL 6541</strain>
    </source>
</reference>
<keyword evidence="12" id="KW-0460">Magnesium</keyword>
<dbReference type="Pfam" id="PF00385">
    <property type="entry name" value="Chromo"/>
    <property type="match status" value="1"/>
</dbReference>
<dbReference type="SUPFAM" id="SSF53098">
    <property type="entry name" value="Ribonuclease H-like"/>
    <property type="match status" value="1"/>
</dbReference>
<dbReference type="CDD" id="cd00303">
    <property type="entry name" value="retropepsin_like"/>
    <property type="match status" value="1"/>
</dbReference>
<keyword evidence="13" id="KW-0694">RNA-binding</keyword>
<dbReference type="InterPro" id="IPR000953">
    <property type="entry name" value="Chromo/chromo_shadow_dom"/>
</dbReference>
<accession>Q6RYC6</accession>
<dbReference type="CDD" id="cd00024">
    <property type="entry name" value="CD_CSD"/>
    <property type="match status" value="1"/>
</dbReference>
<feature type="compositionally biased region" description="Basic and acidic residues" evidence="21">
    <location>
        <begin position="295"/>
        <end position="307"/>
    </location>
</feature>
<dbReference type="InterPro" id="IPR036397">
    <property type="entry name" value="RNaseH_sf"/>
</dbReference>
<evidence type="ECO:0000256" key="11">
    <source>
        <dbReference type="ARBA" id="ARBA00022801"/>
    </source>
</evidence>
<dbReference type="GO" id="GO:0015074">
    <property type="term" value="P:DNA integration"/>
    <property type="evidence" value="ECO:0007669"/>
    <property type="project" value="UniProtKB-KW"/>
</dbReference>
<evidence type="ECO:0000256" key="2">
    <source>
        <dbReference type="ARBA" id="ARBA00011353"/>
    </source>
</evidence>
<dbReference type="GO" id="GO:0003887">
    <property type="term" value="F:DNA-directed DNA polymerase activity"/>
    <property type="evidence" value="ECO:0007669"/>
    <property type="project" value="UniProtKB-KW"/>
</dbReference>
<dbReference type="FunFam" id="3.30.420.10:FF:000032">
    <property type="entry name" value="Retrovirus-related Pol polyprotein from transposon 297-like Protein"/>
    <property type="match status" value="1"/>
</dbReference>
<evidence type="ECO:0000256" key="16">
    <source>
        <dbReference type="ARBA" id="ARBA00022932"/>
    </source>
</evidence>
<feature type="region of interest" description="Disordered" evidence="21">
    <location>
        <begin position="279"/>
        <end position="381"/>
    </location>
</feature>
<dbReference type="PROSITE" id="PS50878">
    <property type="entry name" value="RT_POL"/>
    <property type="match status" value="1"/>
</dbReference>
<evidence type="ECO:0000256" key="4">
    <source>
        <dbReference type="ARBA" id="ARBA00022670"/>
    </source>
</evidence>
<evidence type="ECO:0000259" key="23">
    <source>
        <dbReference type="PROSITE" id="PS50158"/>
    </source>
</evidence>
<keyword evidence="17" id="KW-0238">DNA-binding</keyword>
<dbReference type="Pfam" id="PF24626">
    <property type="entry name" value="SH3_Tf2-1"/>
    <property type="match status" value="1"/>
</dbReference>
<dbReference type="GO" id="GO:0003677">
    <property type="term" value="F:DNA binding"/>
    <property type="evidence" value="ECO:0007669"/>
    <property type="project" value="UniProtKB-KW"/>
</dbReference>
<reference evidence="26" key="2">
    <citation type="submission" date="2005-12" db="EMBL/GenBank/DDBJ databases">
        <authorList>
            <person name="Hua S.-S.T."/>
            <person name="Tarun A.S."/>
        </authorList>
    </citation>
    <scope>NUCLEOTIDE SEQUENCE</scope>
    <source>
        <strain evidence="26">NRRL 6541</strain>
    </source>
</reference>
<feature type="region of interest" description="Disordered" evidence="21">
    <location>
        <begin position="1978"/>
        <end position="1998"/>
    </location>
</feature>
<dbReference type="EC" id="2.7.7.49" evidence="3"/>
<dbReference type="GO" id="GO:0006338">
    <property type="term" value="P:chromatin remodeling"/>
    <property type="evidence" value="ECO:0007669"/>
    <property type="project" value="UniProtKB-ARBA"/>
</dbReference>
<dbReference type="Gene3D" id="3.30.420.10">
    <property type="entry name" value="Ribonuclease H-like superfamily/Ribonuclease H"/>
    <property type="match status" value="1"/>
</dbReference>
<keyword evidence="18" id="KW-0233">DNA recombination</keyword>
<evidence type="ECO:0000256" key="9">
    <source>
        <dbReference type="ARBA" id="ARBA00022750"/>
    </source>
</evidence>
<evidence type="ECO:0000256" key="3">
    <source>
        <dbReference type="ARBA" id="ARBA00012493"/>
    </source>
</evidence>
<evidence type="ECO:0000256" key="15">
    <source>
        <dbReference type="ARBA" id="ARBA00022918"/>
    </source>
</evidence>
<keyword evidence="16" id="KW-0239">DNA-directed DNA polymerase</keyword>
<dbReference type="InterPro" id="IPR001878">
    <property type="entry name" value="Znf_CCHC"/>
</dbReference>
<keyword evidence="4" id="KW-0645">Protease</keyword>
<organism evidence="26">
    <name type="scientific">Aspergillus flavus</name>
    <dbReference type="NCBI Taxonomy" id="5059"/>
    <lineage>
        <taxon>Eukaryota</taxon>
        <taxon>Fungi</taxon>
        <taxon>Dikarya</taxon>
        <taxon>Ascomycota</taxon>
        <taxon>Pezizomycotina</taxon>
        <taxon>Eurotiomycetes</taxon>
        <taxon>Eurotiomycetidae</taxon>
        <taxon>Eurotiales</taxon>
        <taxon>Aspergillaceae</taxon>
        <taxon>Aspergillus</taxon>
        <taxon>Aspergillus subgen. Circumdati</taxon>
    </lineage>
</organism>
<keyword evidence="7" id="KW-0540">Nuclease</keyword>
<dbReference type="InterPro" id="IPR023779">
    <property type="entry name" value="Chromodomain_CS"/>
</dbReference>
<dbReference type="Pfam" id="PF17917">
    <property type="entry name" value="RT_RNaseH"/>
    <property type="match status" value="1"/>
</dbReference>
<dbReference type="InterPro" id="IPR041373">
    <property type="entry name" value="RT_RNaseH"/>
</dbReference>
<dbReference type="InterPro" id="IPR012337">
    <property type="entry name" value="RNaseH-like_sf"/>
</dbReference>
<dbReference type="InterPro" id="IPR036875">
    <property type="entry name" value="Znf_CCHC_sf"/>
</dbReference>
<dbReference type="InterPro" id="IPR041588">
    <property type="entry name" value="Integrase_H2C2"/>
</dbReference>
<evidence type="ECO:0000259" key="25">
    <source>
        <dbReference type="PROSITE" id="PS50994"/>
    </source>
</evidence>
<dbReference type="InterPro" id="IPR043128">
    <property type="entry name" value="Rev_trsase/Diguanyl_cyclase"/>
</dbReference>
<keyword evidence="6" id="KW-0548">Nucleotidyltransferase</keyword>
<evidence type="ECO:0000259" key="24">
    <source>
        <dbReference type="PROSITE" id="PS50878"/>
    </source>
</evidence>
<evidence type="ECO:0000256" key="6">
    <source>
        <dbReference type="ARBA" id="ARBA00022695"/>
    </source>
</evidence>
<evidence type="ECO:0000256" key="1">
    <source>
        <dbReference type="ARBA" id="ARBA00004123"/>
    </source>
</evidence>
<comment type="subcellular location">
    <subcellularLocation>
        <location evidence="1">Nucleus</location>
    </subcellularLocation>
</comment>
<dbReference type="Pfam" id="PF17921">
    <property type="entry name" value="Integrase_H2C2"/>
    <property type="match status" value="1"/>
</dbReference>
<evidence type="ECO:0000256" key="21">
    <source>
        <dbReference type="SAM" id="MobiDB-lite"/>
    </source>
</evidence>
<keyword evidence="5" id="KW-0808">Transferase</keyword>
<sequence>MSSQSSSSKKTPVKSTPPAETDSESETTVKEQLKQMKSMITQLVNNAKEKNQEIENLKVQLGEAERIRNEQQDHIAQLDAQVGASAPKDAIGKVKLPKAEPFDGTRSKLQAFLTQMNMHIHANRKNLIDEADKVIFISTHLRGAAWNWFEPYIREYYEVVPDNWSNTTRELFTDSGNLRKHLERTFGDVDAEAVAERKLKHLYQRGSASTYAAEFQQIISRMDWNEKVYVSTFISGLKDHVKDEFARIDRPATLNEAIDFAVKVDNRYHERLMEKRDNEAWRKGSHRPKGQYKSNDQRERTGVKHNDPYGPKPMELDATEGQGQSKGISQKERERRRREKLCYNCGRAGHMSKDCRQKRNSQPANRKPQQMNATEDEAEPPKKVRFAQLNATAGNSEPHNKARGASVPPGSIVRLWMRSAGNRSHTAQCQHDLSAEEIERHRENEPNDDDWITLDWLTIHTNQTIWPRINQDWSNLQDATEQWYGQLNEHEIDELADNANNETNRLGRVNSESQYEAIMEPIRERVRYALTHRVDGPDNTDQYNEPVSSIDQSNRALVEIDPLNEEYGTQWIGHDPNMEGLLEVPETPENPQDEDENAHRRVMALIDTLQEVVSPRRRTPVSRPYQMQQVEVEPPRRQETLTNWTNNVIDEIVRNPRRFSRPLRMLLEQCPHWNHECWDSNIENWDEHCQQCDKHPIVCEICGADRFEYYGELELINPDRAKRGHEGTHHWLRECECCHYATEPMHNRYPWVVCFDDSCTHHRIWKQIARFWPQNDANRRTLAATRQGRHITTIIVVNGKPARAMIDSGATNNFMSPRYRENMKIEGRQKENAEPLLGLDGQKLGTGQVSVETVPVTMAVGQHVESIAFDITPLGNKYDVVLGISWLEDHNPTIDWKQRTLHLNNCHCPKGPCMGYGTRTLTSKCTGSGRIERRDQDTAKGNSAKNMIMAATRYSEKEWLAELMGWAPANEQERLEVMTLGSESEEEWHSSPETNQTSPKSNSDSWTLLDSQELAANSAEQPSLPKEYQGFRELFEQPRTNKLPEHGPHDHTIPIQEGKEVTCKRIYPMSEKESQALKEYIKDRLERKQFDHRKSPAGHGVLFVPKKGGELRLCIDYRPLNDITVKDRHPLPLITEIQDKIRGAKWFTKLDITDAYHRRRIAEGEEWKTAFRTKYGHYEYLVMPFGLTNAPASFQRFINEALGEILDVFVIAYLDDILIFSHNLEEHVQHVQTVLEKLRKAEVRLKLKKCEFHVQETEFLGHWISTEGIQAEEGKVKAIREWPEPTNLKELQQFTGLLNYYRKFIDRYAHKLAPLFDLLKKSKQWEWTNEHQSAFDKAKEAITTAPILAQHDPAKQTIIETDASDYAIGARMVQAGPDGKPRPIAFESRKLVQAELNYDIHDKELLAIVSAFKKWRVYLEGAQHQIIVKSDHKNLTYFTTTKELTRRQARWAETLSQYDFRIEHCKGSENGQADALSRRPDHEIKGKTIETAILKQHEDGSIGYNKQTLAAVTVEIKDPTRHLIAKANKRDEALTQKLEASDDLFTKDEDGIVYYRNLIWVPQKLRNMIIQEHHDNPTRGHFGVEKTSEQIARNYYFPNMAKQVRKYIDKCETCIRDKPARHKPYGLMQSPDAPSKPWEWITIDFVGPLPESEGWDMITVITDRLTKYIHLVPSKSTLDAVHLAHLLVNHVFVHHGMPEKITSDRDKLFTSKFWQSLTDLMGIDQKLTTAYHPQGNGQTERTNQTIEQYLRHYVNYQQDDWANLLPTAQFAYNNAEHSTIGTTPFYANHGYHAKVAGEPRNKQPVAEEAIETVEGLKSLHNQLSLDIKFFNHRAAMYYNRHHEKGPTFKKGEKVFLLRRNIKTKRPSSKLDHQKIGPFKIEEKIGNVNYRLKLPDSMKRIHPVFHISLLEPAPENAKIAENIELDKEGTEYEVEKILKDKRVNGKPHYLVKWKGYSTSENSWEPIENLTGCHQLVRQYHQQKGQNSPKRRGRSSSESD</sequence>
<evidence type="ECO:0000256" key="13">
    <source>
        <dbReference type="ARBA" id="ARBA00022884"/>
    </source>
</evidence>
<dbReference type="PROSITE" id="PS50158">
    <property type="entry name" value="ZF_CCHC"/>
    <property type="match status" value="1"/>
</dbReference>
<feature type="region of interest" description="Disordered" evidence="21">
    <location>
        <begin position="978"/>
        <end position="1005"/>
    </location>
</feature>
<feature type="domain" description="Chromo" evidence="22">
    <location>
        <begin position="1931"/>
        <end position="1990"/>
    </location>
</feature>
<evidence type="ECO:0000256" key="10">
    <source>
        <dbReference type="ARBA" id="ARBA00022759"/>
    </source>
</evidence>
<dbReference type="Gene3D" id="2.40.70.10">
    <property type="entry name" value="Acid Proteases"/>
    <property type="match status" value="1"/>
</dbReference>
<dbReference type="GO" id="GO:0003723">
    <property type="term" value="F:RNA binding"/>
    <property type="evidence" value="ECO:0007669"/>
    <property type="project" value="UniProtKB-KW"/>
</dbReference>
<dbReference type="GO" id="GO:0008270">
    <property type="term" value="F:zinc ion binding"/>
    <property type="evidence" value="ECO:0007669"/>
    <property type="project" value="UniProtKB-KW"/>
</dbReference>
<feature type="compositionally biased region" description="Polar residues" evidence="21">
    <location>
        <begin position="360"/>
        <end position="373"/>
    </location>
</feature>
<dbReference type="FunFam" id="3.30.70.270:FF:000026">
    <property type="entry name" value="Transposon Ty3-G Gag-Pol polyprotein"/>
    <property type="match status" value="1"/>
</dbReference>
<dbReference type="SUPFAM" id="SSF50630">
    <property type="entry name" value="Acid proteases"/>
    <property type="match status" value="1"/>
</dbReference>
<keyword evidence="20" id="KW-0863">Zinc-finger</keyword>
<proteinExistence type="predicted"/>
<evidence type="ECO:0000256" key="20">
    <source>
        <dbReference type="PROSITE-ProRule" id="PRU00047"/>
    </source>
</evidence>
<dbReference type="Gene3D" id="1.10.340.70">
    <property type="match status" value="1"/>
</dbReference>
<dbReference type="GO" id="GO:0005634">
    <property type="term" value="C:nucleus"/>
    <property type="evidence" value="ECO:0007669"/>
    <property type="project" value="UniProtKB-SubCell"/>
</dbReference>
<evidence type="ECO:0000256" key="17">
    <source>
        <dbReference type="ARBA" id="ARBA00023125"/>
    </source>
</evidence>
<dbReference type="SUPFAM" id="SSF57756">
    <property type="entry name" value="Retrovirus zinc finger-like domains"/>
    <property type="match status" value="1"/>
</dbReference>
<evidence type="ECO:0000256" key="5">
    <source>
        <dbReference type="ARBA" id="ARBA00022679"/>
    </source>
</evidence>
<dbReference type="EMBL" id="AY485786">
    <property type="protein sequence ID" value="AAR29046.2"/>
    <property type="molecule type" value="Genomic_DNA"/>
</dbReference>
<keyword evidence="20" id="KW-0862">Zinc</keyword>
<dbReference type="FunFam" id="1.10.340.70:FF:000001">
    <property type="entry name" value="Retrovirus-related Pol polyprotein from transposon gypsy-like Protein"/>
    <property type="match status" value="1"/>
</dbReference>
<evidence type="ECO:0000313" key="26">
    <source>
        <dbReference type="EMBL" id="AAR29046.2"/>
    </source>
</evidence>
<dbReference type="Pfam" id="PF00665">
    <property type="entry name" value="rve"/>
    <property type="match status" value="1"/>
</dbReference>